<reference evidence="9" key="1">
    <citation type="journal article" date="2019" name="Sci. Rep.">
        <title>Draft genome of Tanacetum cinerariifolium, the natural source of mosquito coil.</title>
        <authorList>
            <person name="Yamashiro T."/>
            <person name="Shiraishi A."/>
            <person name="Satake H."/>
            <person name="Nakayama K."/>
        </authorList>
    </citation>
    <scope>NUCLEOTIDE SEQUENCE</scope>
</reference>
<feature type="transmembrane region" description="Helical" evidence="6">
    <location>
        <begin position="182"/>
        <end position="200"/>
    </location>
</feature>
<dbReference type="Gene3D" id="1.20.1250.20">
    <property type="entry name" value="MFS general substrate transporter like domains"/>
    <property type="match status" value="2"/>
</dbReference>
<dbReference type="GO" id="GO:0016020">
    <property type="term" value="C:membrane"/>
    <property type="evidence" value="ECO:0007669"/>
    <property type="project" value="UniProtKB-SubCell"/>
</dbReference>
<organism evidence="9">
    <name type="scientific">Tanacetum cinerariifolium</name>
    <name type="common">Dalmatian daisy</name>
    <name type="synonym">Chrysanthemum cinerariifolium</name>
    <dbReference type="NCBI Taxonomy" id="118510"/>
    <lineage>
        <taxon>Eukaryota</taxon>
        <taxon>Viridiplantae</taxon>
        <taxon>Streptophyta</taxon>
        <taxon>Embryophyta</taxon>
        <taxon>Tracheophyta</taxon>
        <taxon>Spermatophyta</taxon>
        <taxon>Magnoliopsida</taxon>
        <taxon>eudicotyledons</taxon>
        <taxon>Gunneridae</taxon>
        <taxon>Pentapetalae</taxon>
        <taxon>asterids</taxon>
        <taxon>campanulids</taxon>
        <taxon>Asterales</taxon>
        <taxon>Asteraceae</taxon>
        <taxon>Asteroideae</taxon>
        <taxon>Anthemideae</taxon>
        <taxon>Anthemidinae</taxon>
        <taxon>Tanacetum</taxon>
    </lineage>
</organism>
<feature type="transmembrane region" description="Helical" evidence="6">
    <location>
        <begin position="372"/>
        <end position="390"/>
    </location>
</feature>
<evidence type="ECO:0000256" key="2">
    <source>
        <dbReference type="ARBA" id="ARBA00022692"/>
    </source>
</evidence>
<dbReference type="InterPro" id="IPR036259">
    <property type="entry name" value="MFS_trans_sf"/>
</dbReference>
<evidence type="ECO:0000256" key="4">
    <source>
        <dbReference type="ARBA" id="ARBA00023136"/>
    </source>
</evidence>
<feature type="transmembrane region" description="Helical" evidence="6">
    <location>
        <begin position="336"/>
        <end position="360"/>
    </location>
</feature>
<feature type="domain" description="NFD4 C-terminal" evidence="8">
    <location>
        <begin position="340"/>
        <end position="553"/>
    </location>
</feature>
<evidence type="ECO:0000313" key="9">
    <source>
        <dbReference type="EMBL" id="GEU52554.1"/>
    </source>
</evidence>
<dbReference type="PANTHER" id="PTHR21576">
    <property type="entry name" value="UNCHARACTERIZED NODULIN-LIKE PROTEIN"/>
    <property type="match status" value="1"/>
</dbReference>
<feature type="domain" description="Nodulin-like" evidence="7">
    <location>
        <begin position="23"/>
        <end position="268"/>
    </location>
</feature>
<feature type="transmembrane region" description="Helical" evidence="6">
    <location>
        <begin position="247"/>
        <end position="268"/>
    </location>
</feature>
<feature type="transmembrane region" description="Helical" evidence="6">
    <location>
        <begin position="411"/>
        <end position="430"/>
    </location>
</feature>
<dbReference type="InterPro" id="IPR010658">
    <property type="entry name" value="Nodulin-like"/>
</dbReference>
<feature type="transmembrane region" description="Helical" evidence="6">
    <location>
        <begin position="221"/>
        <end position="241"/>
    </location>
</feature>
<keyword evidence="4 6" id="KW-0472">Membrane</keyword>
<protein>
    <submittedName>
        <fullName evidence="9">Protein nuclear fusion defective 4-like</fullName>
    </submittedName>
</protein>
<feature type="transmembrane region" description="Helical" evidence="6">
    <location>
        <begin position="88"/>
        <end position="109"/>
    </location>
</feature>
<dbReference type="SUPFAM" id="SSF103473">
    <property type="entry name" value="MFS general substrate transporter"/>
    <property type="match status" value="2"/>
</dbReference>
<comment type="caution">
    <text evidence="9">The sequence shown here is derived from an EMBL/GenBank/DDBJ whole genome shotgun (WGS) entry which is preliminary data.</text>
</comment>
<dbReference type="CDD" id="cd17354">
    <property type="entry name" value="MFS_Mch1p_like"/>
    <property type="match status" value="1"/>
</dbReference>
<evidence type="ECO:0000256" key="5">
    <source>
        <dbReference type="ARBA" id="ARBA00044504"/>
    </source>
</evidence>
<feature type="transmembrane region" description="Helical" evidence="6">
    <location>
        <begin position="525"/>
        <end position="546"/>
    </location>
</feature>
<dbReference type="PANTHER" id="PTHR21576:SF84">
    <property type="entry name" value="FAMILY PROTEIN, PUTATIVE, EXPRESSED-RELATED"/>
    <property type="match status" value="1"/>
</dbReference>
<dbReference type="FunFam" id="1.20.1250.20:FF:000446">
    <property type="entry name" value="Nodulin family protein"/>
    <property type="match status" value="1"/>
</dbReference>
<comment type="subcellular location">
    <subcellularLocation>
        <location evidence="1">Membrane</location>
        <topology evidence="1">Multi-pass membrane protein</topology>
    </subcellularLocation>
</comment>
<evidence type="ECO:0000256" key="3">
    <source>
        <dbReference type="ARBA" id="ARBA00022989"/>
    </source>
</evidence>
<feature type="transmembrane region" description="Helical" evidence="6">
    <location>
        <begin position="153"/>
        <end position="176"/>
    </location>
</feature>
<dbReference type="EMBL" id="BKCJ010003033">
    <property type="protein sequence ID" value="GEU52554.1"/>
    <property type="molecule type" value="Genomic_DNA"/>
</dbReference>
<dbReference type="Pfam" id="PF23262">
    <property type="entry name" value="NFD4_C"/>
    <property type="match status" value="1"/>
</dbReference>
<feature type="transmembrane region" description="Helical" evidence="6">
    <location>
        <begin position="24"/>
        <end position="46"/>
    </location>
</feature>
<evidence type="ECO:0000256" key="6">
    <source>
        <dbReference type="SAM" id="Phobius"/>
    </source>
</evidence>
<dbReference type="AlphaFoldDB" id="A0A6L2KXB7"/>
<evidence type="ECO:0000256" key="1">
    <source>
        <dbReference type="ARBA" id="ARBA00004141"/>
    </source>
</evidence>
<accession>A0A6L2KXB7</accession>
<keyword evidence="2 6" id="KW-0812">Transmembrane</keyword>
<evidence type="ECO:0000259" key="7">
    <source>
        <dbReference type="Pfam" id="PF06813"/>
    </source>
</evidence>
<dbReference type="Pfam" id="PF06813">
    <property type="entry name" value="Nodulin-like"/>
    <property type="match status" value="1"/>
</dbReference>
<evidence type="ECO:0000259" key="8">
    <source>
        <dbReference type="Pfam" id="PF23262"/>
    </source>
</evidence>
<name>A0A6L2KXB7_TANCI</name>
<feature type="transmembrane region" description="Helical" evidence="6">
    <location>
        <begin position="470"/>
        <end position="489"/>
    </location>
</feature>
<comment type="similarity">
    <text evidence="5">Belongs to the major facilitator superfamily. Phosphate:H(+) symporter (TC 2.A.1.9) family.</text>
</comment>
<proteinExistence type="inferred from homology"/>
<feature type="transmembrane region" description="Helical" evidence="6">
    <location>
        <begin position="436"/>
        <end position="458"/>
    </location>
</feature>
<gene>
    <name evidence="9" type="ORF">Tci_024532</name>
</gene>
<dbReference type="InterPro" id="IPR056555">
    <property type="entry name" value="NFD4_C"/>
</dbReference>
<keyword evidence="3 6" id="KW-1133">Transmembrane helix</keyword>
<sequence length="713" mass="80036">MSTANIGGRSEMSSLAVQILNGRWFMIFASFLIMSAAGATYMFGLYSPEIKTSLGYDQSTLNLLSFFKDLGSNVGVLSGLIAEVTPPWVVLSLGSVLNFFGYFMIWMGVTKRIAKPTVWQMCLYICIGANSQTFANTGALVTCVKNFPESRGVVLGLLKGFVGLSGAIITQIYHAVYGDDRSALILLIGWLPAVISFLFVRTIRIMKVTRQANELKVFYDLLYVSLGLAGFLMIIIIAQKAVQFPQAGYGVSAAVVVFLLFLPLFVVVREEYNSRKMKLASLNDPSPIKVVTNNPSVTILPPPSPPLSPKQEKERSCFRTAFQPPERGEDYTILQALFSIDMLTLFLATICGVGGTLTAIDNLGQIGESLRYPARSISTFVSLVSIWNYLGRVTAGFVSEIVLKKYKFPRPLMLTLTLILSIVGHLLIAFGVPNSLYLASVIIGFCFGAQWPLLFAIISEIFGLKYYSTLYNFGAVASPIGLYVLNVRVTGHLYDQEAERQMRILGKFRQEGEELTCVGVECFKVAFLIITAVTIFGAFVSIILVVRTRKFYASDIYKKFRVQATIAELDMKMAENGGGFSHGLLSEVFIFRVHEVMRRVHNEEKLRDQRGIPHGFYQIWYAQKRVHEVMRHVHNEEKLRDQRGIPHGFYQIWYAQKRETYLSLSKYETKVWMIGAVSTDEEMLSDVLLWLILILMGSDECRFVLGVMYSLWW</sequence>